<evidence type="ECO:0000313" key="4">
    <source>
        <dbReference type="EMBL" id="PDX82540.1"/>
    </source>
</evidence>
<organism evidence="4 5">
    <name type="scientific">Faecalibacterium prausnitzii</name>
    <dbReference type="NCBI Taxonomy" id="853"/>
    <lineage>
        <taxon>Bacteria</taxon>
        <taxon>Bacillati</taxon>
        <taxon>Bacillota</taxon>
        <taxon>Clostridia</taxon>
        <taxon>Eubacteriales</taxon>
        <taxon>Oscillospiraceae</taxon>
        <taxon>Faecalibacterium</taxon>
    </lineage>
</organism>
<dbReference type="RefSeq" id="WP_055190383.1">
    <property type="nucleotide sequence ID" value="NZ_NMTY01000004.1"/>
</dbReference>
<evidence type="ECO:0000256" key="2">
    <source>
        <dbReference type="ARBA" id="ARBA00023125"/>
    </source>
</evidence>
<keyword evidence="2" id="KW-0238">DNA-binding</keyword>
<dbReference type="GO" id="GO:0003700">
    <property type="term" value="F:DNA-binding transcription factor activity"/>
    <property type="evidence" value="ECO:0007669"/>
    <property type="project" value="InterPro"/>
</dbReference>
<dbReference type="EMBL" id="NMTY01000004">
    <property type="protein sequence ID" value="PDX82540.1"/>
    <property type="molecule type" value="Genomic_DNA"/>
</dbReference>
<evidence type="ECO:0000313" key="5">
    <source>
        <dbReference type="Proteomes" id="UP000220005"/>
    </source>
</evidence>
<protein>
    <submittedName>
        <fullName evidence="4">Stage III sporulation protein D</fullName>
    </submittedName>
</protein>
<dbReference type="PROSITE" id="PS00894">
    <property type="entry name" value="HTH_DEOR_1"/>
    <property type="match status" value="1"/>
</dbReference>
<proteinExistence type="predicted"/>
<comment type="caution">
    <text evidence="4">The sequence shown here is derived from an EMBL/GenBank/DDBJ whole genome shotgun (WGS) entry which is preliminary data.</text>
</comment>
<dbReference type="OrthoDB" id="1682956at2"/>
<dbReference type="Pfam" id="PF12116">
    <property type="entry name" value="SpoIIID"/>
    <property type="match status" value="1"/>
</dbReference>
<dbReference type="Proteomes" id="UP000220005">
    <property type="component" value="Unassembled WGS sequence"/>
</dbReference>
<gene>
    <name evidence="4" type="ORF">CGS58_03535</name>
</gene>
<dbReference type="InterPro" id="IPR018356">
    <property type="entry name" value="Tscrpt_reg_HTH_DeoR_CS"/>
</dbReference>
<accession>A0A174A9W1</accession>
<reference evidence="4 5" key="1">
    <citation type="journal article" date="2017" name="Front. Microbiol.">
        <title>New Insights into the Diversity of the Genus Faecalibacterium.</title>
        <authorList>
            <person name="Benevides L."/>
            <person name="Burman S."/>
            <person name="Martin R."/>
            <person name="Robert V."/>
            <person name="Thomas M."/>
            <person name="Miquel S."/>
            <person name="Chain F."/>
            <person name="Sokol H."/>
            <person name="Bermudez-Humaran L.G."/>
            <person name="Morrison M."/>
            <person name="Langella P."/>
            <person name="Azevedo V.A."/>
            <person name="Chatel J.M."/>
            <person name="Soares S."/>
        </authorList>
    </citation>
    <scope>NUCLEOTIDE SEQUENCE [LARGE SCALE GENOMIC DNA]</scope>
    <source>
        <strain evidence="4 5">CNCM I 4575</strain>
    </source>
</reference>
<sequence length="82" mass="9144">MKVEPEQRAALLGEYIAEHSATVRAAARAFGCSKSTVHKDVSARLRKVDPALFRRVQAVLARNKAERHLRGGAATRRKYSKK</sequence>
<dbReference type="GO" id="GO:0003677">
    <property type="term" value="F:DNA binding"/>
    <property type="evidence" value="ECO:0007669"/>
    <property type="project" value="UniProtKB-KW"/>
</dbReference>
<keyword evidence="1" id="KW-0805">Transcription regulation</keyword>
<evidence type="ECO:0000256" key="3">
    <source>
        <dbReference type="ARBA" id="ARBA00023163"/>
    </source>
</evidence>
<name>A0A174A9W1_9FIRM</name>
<dbReference type="AlphaFoldDB" id="A0A174A9W1"/>
<dbReference type="InterPro" id="IPR014208">
    <property type="entry name" value="Spore_III_D"/>
</dbReference>
<evidence type="ECO:0000256" key="1">
    <source>
        <dbReference type="ARBA" id="ARBA00023015"/>
    </source>
</evidence>
<keyword evidence="3" id="KW-0804">Transcription</keyword>